<dbReference type="InterPro" id="IPR052839">
    <property type="entry name" value="Mito_gene_expr_regulator"/>
</dbReference>
<feature type="compositionally biased region" description="Acidic residues" evidence="1">
    <location>
        <begin position="387"/>
        <end position="400"/>
    </location>
</feature>
<feature type="region of interest" description="Disordered" evidence="1">
    <location>
        <begin position="380"/>
        <end position="409"/>
    </location>
</feature>
<proteinExistence type="predicted"/>
<dbReference type="Proteomes" id="UP000318571">
    <property type="component" value="Chromosome 8"/>
</dbReference>
<sequence length="409" mass="46862">MAKFSPDGGKYPPTEFSQKYTSVMAPNEKLVSPKDIFGESGVFDKDVEEKTRQAFKQTMKKLDKLNVPTSKCKEDLEREKLDQIIECFPHTMPKELPLLLPKIKWTKPVLEVETWDIWWGMHEKILKLLRKQAKHIHNWWEFTGKPDPGVEAIVDCLKRLVSSVLTHPVTIGRMVALHTKKRKKNHPKSVHLVGTDRPEATMIYAGFFHEILAANSAHPIKLTLVSPDQANATLAKDCGPSSPMLIDQRCKLTAWSGLYHDFWDSYIETQQVEKPDIVVGIHPGLHADGVYEFWEPTLDLLLDHNITTVFTVLDRKEYSQSLKQLDRLFCKYIFKGKNAFGSKHVKQTPHDPDLMWSSNQYVIVFKGRTVDLKTLTLIEPSPADTMGNDEEDLDQAEEDFERLLQESGE</sequence>
<evidence type="ECO:0000313" key="3">
    <source>
        <dbReference type="EMBL" id="TRY61042.1"/>
    </source>
</evidence>
<dbReference type="EMBL" id="VCGU01000459">
    <property type="protein sequence ID" value="TRY61042.1"/>
    <property type="molecule type" value="Genomic_DNA"/>
</dbReference>
<evidence type="ECO:0000313" key="4">
    <source>
        <dbReference type="Proteomes" id="UP000318571"/>
    </source>
</evidence>
<dbReference type="OMA" id="DELGHMF"/>
<protein>
    <recommendedName>
        <fullName evidence="2">Mitochondrial splicing suppressor 51-like C-terminal domain-containing protein</fullName>
    </recommendedName>
</protein>
<dbReference type="PANTHER" id="PTHR46920:SF1">
    <property type="entry name" value="PROTEIN MSS51 HOMOLOG, MITOCHONDRIAL-RELATED"/>
    <property type="match status" value="1"/>
</dbReference>
<organism evidence="3 4">
    <name type="scientific">Tigriopus californicus</name>
    <name type="common">Marine copepod</name>
    <dbReference type="NCBI Taxonomy" id="6832"/>
    <lineage>
        <taxon>Eukaryota</taxon>
        <taxon>Metazoa</taxon>
        <taxon>Ecdysozoa</taxon>
        <taxon>Arthropoda</taxon>
        <taxon>Crustacea</taxon>
        <taxon>Multicrustacea</taxon>
        <taxon>Hexanauplia</taxon>
        <taxon>Copepoda</taxon>
        <taxon>Harpacticoida</taxon>
        <taxon>Harpacticidae</taxon>
        <taxon>Tigriopus</taxon>
    </lineage>
</organism>
<dbReference type="InterPro" id="IPR046824">
    <property type="entry name" value="Mss51-like_C"/>
</dbReference>
<dbReference type="AlphaFoldDB" id="A0A553N6I0"/>
<keyword evidence="4" id="KW-1185">Reference proteome</keyword>
<dbReference type="Pfam" id="PF20179">
    <property type="entry name" value="MSS51_C"/>
    <property type="match status" value="1"/>
</dbReference>
<gene>
    <name evidence="3" type="ORF">TCAL_13521</name>
</gene>
<feature type="domain" description="Mitochondrial splicing suppressor 51-like C-terminal" evidence="2">
    <location>
        <begin position="174"/>
        <end position="344"/>
    </location>
</feature>
<comment type="caution">
    <text evidence="3">The sequence shown here is derived from an EMBL/GenBank/DDBJ whole genome shotgun (WGS) entry which is preliminary data.</text>
</comment>
<dbReference type="OrthoDB" id="5282002at2759"/>
<evidence type="ECO:0000256" key="1">
    <source>
        <dbReference type="SAM" id="MobiDB-lite"/>
    </source>
</evidence>
<name>A0A553N6I0_TIGCA</name>
<accession>A0A553N6I0</accession>
<dbReference type="PANTHER" id="PTHR46920">
    <property type="match status" value="1"/>
</dbReference>
<evidence type="ECO:0000259" key="2">
    <source>
        <dbReference type="Pfam" id="PF20179"/>
    </source>
</evidence>
<reference evidence="3 4" key="1">
    <citation type="journal article" date="2018" name="Nat. Ecol. Evol.">
        <title>Genomic signatures of mitonuclear coevolution across populations of Tigriopus californicus.</title>
        <authorList>
            <person name="Barreto F.S."/>
            <person name="Watson E.T."/>
            <person name="Lima T.G."/>
            <person name="Willett C.S."/>
            <person name="Edmands S."/>
            <person name="Li W."/>
            <person name="Burton R.S."/>
        </authorList>
    </citation>
    <scope>NUCLEOTIDE SEQUENCE [LARGE SCALE GENOMIC DNA]</scope>
    <source>
        <strain evidence="3 4">San Diego</strain>
    </source>
</reference>
<dbReference type="STRING" id="6832.A0A553N6I0"/>